<dbReference type="EMBL" id="GEEE01014680">
    <property type="protein sequence ID" value="JAP48545.1"/>
    <property type="molecule type" value="Transcribed_RNA"/>
</dbReference>
<gene>
    <name evidence="1" type="ORF">TR119933</name>
</gene>
<dbReference type="AlphaFoldDB" id="A0A0X3P9F0"/>
<reference evidence="1" key="1">
    <citation type="submission" date="2016-01" db="EMBL/GenBank/DDBJ databases">
        <title>Reference transcriptome for the parasite Schistocephalus solidus: insights into the molecular evolution of parasitism.</title>
        <authorList>
            <person name="Hebert F.O."/>
            <person name="Grambauer S."/>
            <person name="Barber I."/>
            <person name="Landry C.R."/>
            <person name="Aubin-Horth N."/>
        </authorList>
    </citation>
    <scope>NUCLEOTIDE SEQUENCE</scope>
</reference>
<sequence length="111" mass="12553">IRGFKCQWRAEKVAAQFQKPATAAKLNRRLTVEFVFSTVTNPILSNFTENPVLDVLSMKPSNSQRFSTMGSSTDMRARVKWCWESVGGREQIFPLIHYLSVCVTAAVPSQR</sequence>
<feature type="non-terminal residue" evidence="1">
    <location>
        <position position="1"/>
    </location>
</feature>
<proteinExistence type="predicted"/>
<accession>A0A0X3P9F0</accession>
<protein>
    <submittedName>
        <fullName evidence="1">Uncharacterized protein</fullName>
    </submittedName>
</protein>
<organism evidence="1">
    <name type="scientific">Schistocephalus solidus</name>
    <name type="common">Tapeworm</name>
    <dbReference type="NCBI Taxonomy" id="70667"/>
    <lineage>
        <taxon>Eukaryota</taxon>
        <taxon>Metazoa</taxon>
        <taxon>Spiralia</taxon>
        <taxon>Lophotrochozoa</taxon>
        <taxon>Platyhelminthes</taxon>
        <taxon>Cestoda</taxon>
        <taxon>Eucestoda</taxon>
        <taxon>Diphyllobothriidea</taxon>
        <taxon>Diphyllobothriidae</taxon>
        <taxon>Schistocephalus</taxon>
    </lineage>
</organism>
<evidence type="ECO:0000313" key="1">
    <source>
        <dbReference type="EMBL" id="JAP48545.1"/>
    </source>
</evidence>
<name>A0A0X3P9F0_SCHSO</name>